<reference evidence="1 2" key="1">
    <citation type="submission" date="2021-10" db="EMBL/GenBank/DDBJ databases">
        <title>Anaerobic single-cell dispensing facilitates the cultivation of human gut bacteria.</title>
        <authorList>
            <person name="Afrizal A."/>
        </authorList>
    </citation>
    <scope>NUCLEOTIDE SEQUENCE [LARGE SCALE GENOMIC DNA]</scope>
    <source>
        <strain evidence="1 2">CLA-AA-H224</strain>
    </source>
</reference>
<dbReference type="InterPro" id="IPR010719">
    <property type="entry name" value="MnmM_MeTrfase"/>
</dbReference>
<dbReference type="GO" id="GO:0008168">
    <property type="term" value="F:methyltransferase activity"/>
    <property type="evidence" value="ECO:0007669"/>
    <property type="project" value="UniProtKB-KW"/>
</dbReference>
<sequence>MKELKKEDLQITELIHHFVREHVEAGDICIDATAGCGNDTLFLCELTGARGEVMAFDIQPQALEKTATLLAEHECMAELVLDSHSNMADYMSEGSAACIMFNFGYLPGADHKIETKAQTSIAAIKAGLSILRKGGIMTLCLYDGSDVQREEKKAILKMLKELDSKTYLVITSCYYNRPNNPPMPVFIQKLEGKDSSCIYGFGLV</sequence>
<dbReference type="Gene3D" id="3.40.50.150">
    <property type="entry name" value="Vaccinia Virus protein VP39"/>
    <property type="match status" value="1"/>
</dbReference>
<organism evidence="1 2">
    <name type="scientific">Anthropogastromicrobium aceti</name>
    <dbReference type="NCBI Taxonomy" id="2981768"/>
    <lineage>
        <taxon>Bacteria</taxon>
        <taxon>Bacillati</taxon>
        <taxon>Bacillota</taxon>
        <taxon>Clostridia</taxon>
        <taxon>Lachnospirales</taxon>
        <taxon>Lachnospiraceae</taxon>
        <taxon>Anthropogastromicrobium</taxon>
    </lineage>
</organism>
<keyword evidence="1" id="KW-0489">Methyltransferase</keyword>
<evidence type="ECO:0000313" key="2">
    <source>
        <dbReference type="Proteomes" id="UP001198200"/>
    </source>
</evidence>
<keyword evidence="2" id="KW-1185">Reference proteome</keyword>
<dbReference type="SUPFAM" id="SSF53335">
    <property type="entry name" value="S-adenosyl-L-methionine-dependent methyltransferases"/>
    <property type="match status" value="1"/>
</dbReference>
<protein>
    <submittedName>
        <fullName evidence="1">Class I SAM-dependent methyltransferase</fullName>
    </submittedName>
</protein>
<dbReference type="Proteomes" id="UP001198200">
    <property type="component" value="Unassembled WGS sequence"/>
</dbReference>
<comment type="caution">
    <text evidence="1">The sequence shown here is derived from an EMBL/GenBank/DDBJ whole genome shotgun (WGS) entry which is preliminary data.</text>
</comment>
<proteinExistence type="predicted"/>
<dbReference type="AlphaFoldDB" id="A0AAE3JD79"/>
<dbReference type="InterPro" id="IPR029063">
    <property type="entry name" value="SAM-dependent_MTases_sf"/>
</dbReference>
<name>A0AAE3JD79_9FIRM</name>
<dbReference type="Pfam" id="PF06962">
    <property type="entry name" value="rRNA_methylase"/>
    <property type="match status" value="1"/>
</dbReference>
<evidence type="ECO:0000313" key="1">
    <source>
        <dbReference type="EMBL" id="MCC2222398.1"/>
    </source>
</evidence>
<dbReference type="PANTHER" id="PTHR35276">
    <property type="entry name" value="S-ADENOSYL-L-METHIONINE-DEPENDENT METHYLTRANSFERASES SUPERFAMILY PROTEIN"/>
    <property type="match status" value="1"/>
</dbReference>
<keyword evidence="1" id="KW-0808">Transferase</keyword>
<dbReference type="RefSeq" id="WP_066557317.1">
    <property type="nucleotide sequence ID" value="NZ_JAJEQN010000034.1"/>
</dbReference>
<dbReference type="EMBL" id="JAJEQN010000034">
    <property type="protein sequence ID" value="MCC2222398.1"/>
    <property type="molecule type" value="Genomic_DNA"/>
</dbReference>
<dbReference type="GO" id="GO:0032259">
    <property type="term" value="P:methylation"/>
    <property type="evidence" value="ECO:0007669"/>
    <property type="project" value="UniProtKB-KW"/>
</dbReference>
<accession>A0AAE3JD79</accession>
<gene>
    <name evidence="1" type="ORF">LKD48_12280</name>
</gene>
<dbReference type="PANTHER" id="PTHR35276:SF1">
    <property type="entry name" value="TRNA (MNM(5)S(2)U34)-METHYLTRANSFERASE, CHLOROPLASTIC"/>
    <property type="match status" value="1"/>
</dbReference>